<dbReference type="SUPFAM" id="SSF54285">
    <property type="entry name" value="MoaD/ThiS"/>
    <property type="match status" value="1"/>
</dbReference>
<dbReference type="Gene3D" id="3.10.20.30">
    <property type="match status" value="1"/>
</dbReference>
<dbReference type="Proteomes" id="UP000000422">
    <property type="component" value="Chromosome"/>
</dbReference>
<reference evidence="1 2" key="1">
    <citation type="journal article" date="2003" name="Proc. Natl. Acad. Sci. U.S.A.">
        <title>Complete genome sequence and analysis of Wolinella succinogenes.</title>
        <authorList>
            <person name="Baar C."/>
            <person name="Eppinger M."/>
            <person name="Raddatz G."/>
            <person name="Simon JM."/>
            <person name="Lanz C."/>
            <person name="Klimmek O."/>
            <person name="Nandakumar R."/>
            <person name="Gross R."/>
            <person name="Rosinus A."/>
            <person name="Keller H."/>
            <person name="Jagtap P."/>
            <person name="Linke B."/>
            <person name="Meyer F."/>
            <person name="Lederer H."/>
            <person name="Schuster S.C."/>
        </authorList>
    </citation>
    <scope>NUCLEOTIDE SEQUENCE [LARGE SCALE GENOMIC DNA]</scope>
    <source>
        <strain evidence="2">ATCC 29543 / DSM 1740 / CCUG 13145 / JCM 31913 / LMG 7466 / NCTC 11488 / FDC 602W</strain>
    </source>
</reference>
<gene>
    <name evidence="1" type="primary">fumC</name>
    <name evidence="1" type="ordered locus">WS0994</name>
</gene>
<sequence length="98" mass="10998">MKLSLKAFSTLRPHLKEQNIGYLGELYECKEGITVKELVAQLGFRDEEVEGAFVNYMITPKNFTLKEGDRVALVPPGTPGSCRLMLGIKEGSHEEENR</sequence>
<keyword evidence="2" id="KW-1185">Reference proteome</keyword>
<evidence type="ECO:0000313" key="1">
    <source>
        <dbReference type="EMBL" id="CAE10097.1"/>
    </source>
</evidence>
<organism evidence="2">
    <name type="scientific">Wolinella succinogenes (strain ATCC 29543 / DSM 1740 / CCUG 13145 / JCM 31913 / LMG 7466 / NCTC 11488 / FDC 602W)</name>
    <name type="common">Vibrio succinogenes</name>
    <dbReference type="NCBI Taxonomy" id="273121"/>
    <lineage>
        <taxon>Bacteria</taxon>
        <taxon>Pseudomonadati</taxon>
        <taxon>Campylobacterota</taxon>
        <taxon>Epsilonproteobacteria</taxon>
        <taxon>Campylobacterales</taxon>
        <taxon>Helicobacteraceae</taxon>
        <taxon>Wolinella</taxon>
    </lineage>
</organism>
<accession>Q7MRW5</accession>
<proteinExistence type="predicted"/>
<dbReference type="eggNOG" id="COG1977">
    <property type="taxonomic scope" value="Bacteria"/>
</dbReference>
<dbReference type="STRING" id="273121.WS0994"/>
<dbReference type="InterPro" id="IPR016155">
    <property type="entry name" value="Mopterin_synth/thiamin_S_b"/>
</dbReference>
<dbReference type="KEGG" id="wsu:WS0994"/>
<dbReference type="Pfam" id="PF02597">
    <property type="entry name" value="ThiS"/>
    <property type="match status" value="1"/>
</dbReference>
<dbReference type="HOGENOM" id="CLU_114601_5_1_7"/>
<name>Q7MRW5_WOLSU</name>
<evidence type="ECO:0000313" key="2">
    <source>
        <dbReference type="Proteomes" id="UP000000422"/>
    </source>
</evidence>
<dbReference type="AlphaFoldDB" id="Q7MRW5"/>
<dbReference type="InterPro" id="IPR012675">
    <property type="entry name" value="Beta-grasp_dom_sf"/>
</dbReference>
<dbReference type="EMBL" id="BX571659">
    <property type="protein sequence ID" value="CAE10097.1"/>
    <property type="molecule type" value="Genomic_DNA"/>
</dbReference>
<dbReference type="RefSeq" id="WP_011138891.1">
    <property type="nucleotide sequence ID" value="NC_005090.1"/>
</dbReference>
<dbReference type="InterPro" id="IPR003749">
    <property type="entry name" value="ThiS/MoaD-like"/>
</dbReference>
<protein>
    <submittedName>
        <fullName evidence="1">Uncharacterized protein</fullName>
    </submittedName>
</protein>